<proteinExistence type="predicted"/>
<accession>A0A9X3M626</accession>
<keyword evidence="3" id="KW-1185">Reference proteome</keyword>
<comment type="caution">
    <text evidence="2">The sequence shown here is derived from an EMBL/GenBank/DDBJ whole genome shotgun (WGS) entry which is preliminary data.</text>
</comment>
<dbReference type="Proteomes" id="UP001146505">
    <property type="component" value="Unassembled WGS sequence"/>
</dbReference>
<dbReference type="GeneID" id="301812855"/>
<reference evidence="2" key="1">
    <citation type="submission" date="2022-02" db="EMBL/GenBank/DDBJ databases">
        <title>Corynebacterium sp. from urogenital microbiome.</title>
        <authorList>
            <person name="Cappelli E.A."/>
            <person name="Ribeiro T.G."/>
            <person name="Peixe L."/>
        </authorList>
    </citation>
    <scope>NUCLEOTIDE SEQUENCE</scope>
    <source>
        <strain evidence="2">C9Ua_112</strain>
    </source>
</reference>
<protein>
    <submittedName>
        <fullName evidence="2">DUF4272 domain-containing protein</fullName>
    </submittedName>
</protein>
<gene>
    <name evidence="2" type="ORF">L8U58_04795</name>
</gene>
<evidence type="ECO:0000313" key="2">
    <source>
        <dbReference type="EMBL" id="MCZ9304856.1"/>
    </source>
</evidence>
<dbReference type="Pfam" id="PF14094">
    <property type="entry name" value="DUF4272"/>
    <property type="match status" value="1"/>
</dbReference>
<feature type="region of interest" description="Disordered" evidence="1">
    <location>
        <begin position="261"/>
        <end position="283"/>
    </location>
</feature>
<dbReference type="RefSeq" id="WP_269954800.1">
    <property type="nucleotide sequence ID" value="NZ_JAKMUV010000003.1"/>
</dbReference>
<dbReference type="AlphaFoldDB" id="A0A9X3M626"/>
<evidence type="ECO:0000313" key="3">
    <source>
        <dbReference type="Proteomes" id="UP001146505"/>
    </source>
</evidence>
<dbReference type="InterPro" id="IPR025368">
    <property type="entry name" value="DUF4272"/>
</dbReference>
<organism evidence="2 3">
    <name type="scientific">Corynebacterium macclintockiae</name>
    <dbReference type="NCBI Taxonomy" id="2913501"/>
    <lineage>
        <taxon>Bacteria</taxon>
        <taxon>Bacillati</taxon>
        <taxon>Actinomycetota</taxon>
        <taxon>Actinomycetes</taxon>
        <taxon>Mycobacteriales</taxon>
        <taxon>Corynebacteriaceae</taxon>
        <taxon>Corynebacterium</taxon>
    </lineage>
</organism>
<name>A0A9X3M626_9CORY</name>
<evidence type="ECO:0000256" key="1">
    <source>
        <dbReference type="SAM" id="MobiDB-lite"/>
    </source>
</evidence>
<dbReference type="EMBL" id="JAKMUV010000003">
    <property type="protein sequence ID" value="MCZ9304856.1"/>
    <property type="molecule type" value="Genomic_DNA"/>
</dbReference>
<sequence>MSIYVNAYSTVRADVPFQGAGAPAIASRELCFDSPAQPYLKTAANGAGEEDDKQTLELLEHLAGFAGYAAEQGEERFGNFNSYVLAVVQHIRSVRRHYVFEREDDFDFSHLGEFADWAREANAVFFLADGTVRNASGADLLDPALVGSSPANGAQANSVPRHPGSEDRMRRVRGALWRQGYQVAPTLPPVRSEAEILLRPAEEVFNRAVALSVVATAAASVLRGEAVNFAALRAGAQRTFGNLTKVEQAFLERVEAAQESAGEAPGAVPGEASGEATGAATGAPTYSQDLQEDAYQLAWAYTASEFLAWALGLMDIDVFSFTPVDLAALRSALRGIDRENQDAAALPMRSLSEICEAFEYIYSLRWVSVEQQLEASGQAGVGQTGSAQLQPQDHSILVERHRALAWLTDPTIAYDDVDLST</sequence>